<evidence type="ECO:0000313" key="2">
    <source>
        <dbReference type="EMBL" id="KUG07891.1"/>
    </source>
</evidence>
<dbReference type="EMBL" id="LNQE01001761">
    <property type="protein sequence ID" value="KUG07891.1"/>
    <property type="molecule type" value="Genomic_DNA"/>
</dbReference>
<name>A0A0W8EHK8_9ZZZZ</name>
<feature type="transmembrane region" description="Helical" evidence="1">
    <location>
        <begin position="61"/>
        <end position="84"/>
    </location>
</feature>
<organism evidence="2">
    <name type="scientific">hydrocarbon metagenome</name>
    <dbReference type="NCBI Taxonomy" id="938273"/>
    <lineage>
        <taxon>unclassified sequences</taxon>
        <taxon>metagenomes</taxon>
        <taxon>ecological metagenomes</taxon>
    </lineage>
</organism>
<evidence type="ECO:0000256" key="1">
    <source>
        <dbReference type="SAM" id="Phobius"/>
    </source>
</evidence>
<keyword evidence="1" id="KW-0472">Membrane</keyword>
<comment type="caution">
    <text evidence="2">The sequence shown here is derived from an EMBL/GenBank/DDBJ whole genome shotgun (WGS) entry which is preliminary data.</text>
</comment>
<proteinExistence type="predicted"/>
<protein>
    <submittedName>
        <fullName evidence="2">Uncharacterized protein</fullName>
    </submittedName>
</protein>
<gene>
    <name evidence="2" type="ORF">ASZ90_016688</name>
</gene>
<sequence>MPGLRVFPACSLERELRGFAGKRQAGFMQDRGELKGADDPGIPLSALDPCRMLSHAPLGTLFLPSSLLLTGIFGCRSGLLLLLFRDYPMDVRVYPARQRSRTIPEC</sequence>
<keyword evidence="1" id="KW-1133">Transmembrane helix</keyword>
<accession>A0A0W8EHK8</accession>
<dbReference type="AlphaFoldDB" id="A0A0W8EHK8"/>
<keyword evidence="1" id="KW-0812">Transmembrane</keyword>
<reference evidence="2" key="1">
    <citation type="journal article" date="2015" name="Proc. Natl. Acad. Sci. U.S.A.">
        <title>Networks of energetic and metabolic interactions define dynamics in microbial communities.</title>
        <authorList>
            <person name="Embree M."/>
            <person name="Liu J.K."/>
            <person name="Al-Bassam M.M."/>
            <person name="Zengler K."/>
        </authorList>
    </citation>
    <scope>NUCLEOTIDE SEQUENCE</scope>
</reference>